<feature type="domain" description="UspA" evidence="2">
    <location>
        <begin position="8"/>
        <end position="145"/>
    </location>
</feature>
<comment type="caution">
    <text evidence="3">The sequence shown here is derived from an EMBL/GenBank/DDBJ whole genome shotgun (WGS) entry which is preliminary data.</text>
</comment>
<dbReference type="PANTHER" id="PTHR46268:SF6">
    <property type="entry name" value="UNIVERSAL STRESS PROTEIN UP12"/>
    <property type="match status" value="1"/>
</dbReference>
<accession>A0A151A9Z4</accession>
<dbReference type="Pfam" id="PF00582">
    <property type="entry name" value="Usp"/>
    <property type="match status" value="1"/>
</dbReference>
<evidence type="ECO:0000313" key="3">
    <source>
        <dbReference type="EMBL" id="KYH24439.1"/>
    </source>
</evidence>
<protein>
    <submittedName>
        <fullName evidence="3">Universal stress protein</fullName>
    </submittedName>
</protein>
<proteinExistence type="inferred from homology"/>
<evidence type="ECO:0000313" key="4">
    <source>
        <dbReference type="Proteomes" id="UP000075321"/>
    </source>
</evidence>
<dbReference type="EMBL" id="LTAZ01000013">
    <property type="protein sequence ID" value="KYH24439.1"/>
    <property type="molecule type" value="Genomic_DNA"/>
</dbReference>
<keyword evidence="4" id="KW-1185">Reference proteome</keyword>
<dbReference type="CDD" id="cd00293">
    <property type="entry name" value="USP-like"/>
    <property type="match status" value="1"/>
</dbReference>
<gene>
    <name evidence="3" type="ORF">HAPAU_34220</name>
</gene>
<organism evidence="3 4">
    <name type="scientific">Halalkalicoccus paucihalophilus</name>
    <dbReference type="NCBI Taxonomy" id="1008153"/>
    <lineage>
        <taxon>Archaea</taxon>
        <taxon>Methanobacteriati</taxon>
        <taxon>Methanobacteriota</taxon>
        <taxon>Stenosarchaea group</taxon>
        <taxon>Halobacteria</taxon>
        <taxon>Halobacteriales</taxon>
        <taxon>Halococcaceae</taxon>
        <taxon>Halalkalicoccus</taxon>
    </lineage>
</organism>
<name>A0A151A9Z4_9EURY</name>
<reference evidence="3 4" key="1">
    <citation type="submission" date="2016-02" db="EMBL/GenBank/DDBJ databases">
        <title>Genome sequence of Halalkalicoccus paucihalophilus DSM 24557.</title>
        <authorList>
            <person name="Poehlein A."/>
            <person name="Daniel R."/>
        </authorList>
    </citation>
    <scope>NUCLEOTIDE SEQUENCE [LARGE SCALE GENOMIC DNA]</scope>
    <source>
        <strain evidence="3 4">DSM 24557</strain>
    </source>
</reference>
<dbReference type="Gene3D" id="3.40.50.620">
    <property type="entry name" value="HUPs"/>
    <property type="match status" value="1"/>
</dbReference>
<dbReference type="SUPFAM" id="SSF52402">
    <property type="entry name" value="Adenine nucleotide alpha hydrolases-like"/>
    <property type="match status" value="1"/>
</dbReference>
<dbReference type="AlphaFoldDB" id="A0A151A9Z4"/>
<sequence>MYTGSMVVIAAVDNQESESAVVDEGQRLANAFNEPLHVVHVLNQSRFQELERASVDETRQTIDVQTIREMAEKIADNIAGATVDTEYTAVGLVGDPAEEVLKYAGKEDTSYITIGGRSRSKVGKVLFGSVTQSILLSAESPVLTVMSDDD</sequence>
<dbReference type="InterPro" id="IPR014729">
    <property type="entry name" value="Rossmann-like_a/b/a_fold"/>
</dbReference>
<evidence type="ECO:0000256" key="1">
    <source>
        <dbReference type="ARBA" id="ARBA00008791"/>
    </source>
</evidence>
<dbReference type="Proteomes" id="UP000075321">
    <property type="component" value="Unassembled WGS sequence"/>
</dbReference>
<dbReference type="PATRIC" id="fig|1008153.3.peg.3604"/>
<dbReference type="InterPro" id="IPR006016">
    <property type="entry name" value="UspA"/>
</dbReference>
<comment type="similarity">
    <text evidence="1">Belongs to the universal stress protein A family.</text>
</comment>
<evidence type="ECO:0000259" key="2">
    <source>
        <dbReference type="Pfam" id="PF00582"/>
    </source>
</evidence>
<dbReference type="PANTHER" id="PTHR46268">
    <property type="entry name" value="STRESS RESPONSE PROTEIN NHAX"/>
    <property type="match status" value="1"/>
</dbReference>